<sequence>MEYVLKKIKLREIEAAGIKTFSSEEMLNLLKLWWVNLGQSKSLIRKFPFLNGVLYVKTVHAYVYPNTLTRPRTPEEIYDERCLIIPSIDMFTTTKNSLIRLQRILTKDIEPRKDNRVEVRSLASFLKLEYKSGNIKSYLQGGKSVIQRNILAPKVKRGLRAQILCDFHIDADVMVIPEAFAREFRIYSYKILNPTTLYSNVELTTIPDEYLHRLPENLTVLIKRDPCIHPASISTISKVAVTDRDNLYVSPLTMGHKNADIDGDVYGIYIFESRYSAEEVRVFLNCKSNMSLTDASTRLCFSQMHIFYMQGNGHLLSEPFKSIYKNHKEMIEGNLKKSLRVSKHLLANHFDAVSNEWLEPTKKILNSVAMWVNTQLGSAMCFNFFHEVNKITLLLAKKNPRGYCMGGSLADPIFCKIVGSGAKDGINGYLAFLDKLKSLDNTLTFVPHVTNRKRKYENILTTIKDMAVSSKRVPEQSYKWFKLNSQWSDIDMDSKYLYHQGKPFMTKDELNIDQLVFTNDDFKAIVGEIEKNDSSETGGYGYTPSRLDLKRRLVARLLLMYHNYELADSVSTLMSRPNMDPNWSSKVLRAVYKQLLPLP</sequence>
<dbReference type="SUPFAM" id="SSF64484">
    <property type="entry name" value="beta and beta-prime subunits of DNA dependent RNA-polymerase"/>
    <property type="match status" value="1"/>
</dbReference>
<reference evidence="1" key="1">
    <citation type="submission" date="2022-03" db="EMBL/GenBank/DDBJ databases">
        <authorList>
            <person name="Tunstrom K."/>
        </authorList>
    </citation>
    <scope>NUCLEOTIDE SEQUENCE</scope>
</reference>
<evidence type="ECO:0000313" key="1">
    <source>
        <dbReference type="EMBL" id="CAH2101432.1"/>
    </source>
</evidence>
<comment type="caution">
    <text evidence="1">The sequence shown here is derived from an EMBL/GenBank/DDBJ whole genome shotgun (WGS) entry which is preliminary data.</text>
</comment>
<evidence type="ECO:0000313" key="2">
    <source>
        <dbReference type="Proteomes" id="UP001153954"/>
    </source>
</evidence>
<accession>A0AAU9UTN6</accession>
<dbReference type="AlphaFoldDB" id="A0AAU9UTN6"/>
<keyword evidence="2" id="KW-1185">Reference proteome</keyword>
<name>A0AAU9UTN6_EUPED</name>
<dbReference type="Gene3D" id="2.40.40.20">
    <property type="match status" value="1"/>
</dbReference>
<dbReference type="Proteomes" id="UP001153954">
    <property type="component" value="Unassembled WGS sequence"/>
</dbReference>
<proteinExistence type="predicted"/>
<dbReference type="EMBL" id="CAKOGL010000023">
    <property type="protein sequence ID" value="CAH2101432.1"/>
    <property type="molecule type" value="Genomic_DNA"/>
</dbReference>
<organism evidence="1 2">
    <name type="scientific">Euphydryas editha</name>
    <name type="common">Edith's checkerspot</name>
    <dbReference type="NCBI Taxonomy" id="104508"/>
    <lineage>
        <taxon>Eukaryota</taxon>
        <taxon>Metazoa</taxon>
        <taxon>Ecdysozoa</taxon>
        <taxon>Arthropoda</taxon>
        <taxon>Hexapoda</taxon>
        <taxon>Insecta</taxon>
        <taxon>Pterygota</taxon>
        <taxon>Neoptera</taxon>
        <taxon>Endopterygota</taxon>
        <taxon>Lepidoptera</taxon>
        <taxon>Glossata</taxon>
        <taxon>Ditrysia</taxon>
        <taxon>Papilionoidea</taxon>
        <taxon>Nymphalidae</taxon>
        <taxon>Nymphalinae</taxon>
        <taxon>Euphydryas</taxon>
    </lineage>
</organism>
<protein>
    <recommendedName>
        <fullName evidence="3">DNA-directed RNA polymerase</fullName>
    </recommendedName>
</protein>
<evidence type="ECO:0008006" key="3">
    <source>
        <dbReference type="Google" id="ProtNLM"/>
    </source>
</evidence>
<gene>
    <name evidence="1" type="ORF">EEDITHA_LOCUS16191</name>
</gene>